<dbReference type="AlphaFoldDB" id="A0A060ZAL6"/>
<gene>
    <name evidence="2" type="ORF">J2Z30_009685</name>
    <name evidence="1" type="ORF">SIRAN140</name>
</gene>
<organism evidence="1">
    <name type="scientific">Streptomyces iranensis</name>
    <dbReference type="NCBI Taxonomy" id="576784"/>
    <lineage>
        <taxon>Bacteria</taxon>
        <taxon>Bacillati</taxon>
        <taxon>Actinomycetota</taxon>
        <taxon>Actinomycetes</taxon>
        <taxon>Kitasatosporales</taxon>
        <taxon>Streptomycetaceae</taxon>
        <taxon>Streptomyces</taxon>
        <taxon>Streptomyces violaceusniger group</taxon>
    </lineage>
</organism>
<evidence type="ECO:0000313" key="3">
    <source>
        <dbReference type="Proteomes" id="UP000756710"/>
    </source>
</evidence>
<reference evidence="1" key="1">
    <citation type="submission" date="2014-05" db="EMBL/GenBank/DDBJ databases">
        <authorList>
            <person name="Horn Fabian"/>
        </authorList>
    </citation>
    <scope>NUCLEOTIDE SEQUENCE</scope>
</reference>
<accession>A0A060ZAL6</accession>
<dbReference type="PATRIC" id="fig|576784.4.peg.6"/>
<evidence type="ECO:0000313" key="1">
    <source>
        <dbReference type="EMBL" id="CDR01138.1"/>
    </source>
</evidence>
<dbReference type="EMBL" id="LK022848">
    <property type="protein sequence ID" value="CDR01138.1"/>
    <property type="molecule type" value="Genomic_DNA"/>
</dbReference>
<keyword evidence="3" id="KW-1185">Reference proteome</keyword>
<protein>
    <submittedName>
        <fullName evidence="1">Uncharacterized protein</fullName>
    </submittedName>
</protein>
<reference evidence="2 3" key="2">
    <citation type="submission" date="2021-03" db="EMBL/GenBank/DDBJ databases">
        <title>Genomic Encyclopedia of Type Strains, Phase IV (KMG-IV): sequencing the most valuable type-strain genomes for metagenomic binning, comparative biology and taxonomic classification.</title>
        <authorList>
            <person name="Goeker M."/>
        </authorList>
    </citation>
    <scope>NUCLEOTIDE SEQUENCE [LARGE SCALE GENOMIC DNA]</scope>
    <source>
        <strain evidence="2 3">DSM 41954</strain>
    </source>
</reference>
<dbReference type="HOGENOM" id="CLU_3405732_0_0_11"/>
<proteinExistence type="predicted"/>
<sequence>MLTDNPAEIPLPLWRELAHALEDVIHSSSS</sequence>
<name>A0A060ZAL6_9ACTN</name>
<evidence type="ECO:0000313" key="2">
    <source>
        <dbReference type="EMBL" id="MBP2068604.1"/>
    </source>
</evidence>
<dbReference type="EMBL" id="JAGGLR010000045">
    <property type="protein sequence ID" value="MBP2068604.1"/>
    <property type="molecule type" value="Genomic_DNA"/>
</dbReference>
<dbReference type="Proteomes" id="UP000756710">
    <property type="component" value="Unassembled WGS sequence"/>
</dbReference>